<comment type="similarity">
    <text evidence="3">Belongs to the flavoredoxin family.</text>
</comment>
<dbReference type="Pfam" id="PF01613">
    <property type="entry name" value="Flavin_Reduct"/>
    <property type="match status" value="1"/>
</dbReference>
<dbReference type="PATRIC" id="fig|28892.9.peg.2293"/>
<dbReference type="STRING" id="28892.Metli_2120"/>
<dbReference type="InterPro" id="IPR012349">
    <property type="entry name" value="Split_barrel_FMN-bd"/>
</dbReference>
<dbReference type="OrthoDB" id="8522at2157"/>
<dbReference type="Gene3D" id="2.30.110.10">
    <property type="entry name" value="Electron Transport, Fmn-binding Protein, Chain A"/>
    <property type="match status" value="1"/>
</dbReference>
<dbReference type="AlphaFoldDB" id="J0S2C6"/>
<dbReference type="EMBL" id="CM001555">
    <property type="protein sequence ID" value="EJG08061.1"/>
    <property type="molecule type" value="Genomic_DNA"/>
</dbReference>
<evidence type="ECO:0000256" key="1">
    <source>
        <dbReference type="ARBA" id="ARBA00001917"/>
    </source>
</evidence>
<evidence type="ECO:0000259" key="4">
    <source>
        <dbReference type="SMART" id="SM00903"/>
    </source>
</evidence>
<dbReference type="SMART" id="SM00903">
    <property type="entry name" value="Flavin_Reduct"/>
    <property type="match status" value="1"/>
</dbReference>
<dbReference type="InterPro" id="IPR052174">
    <property type="entry name" value="Flavoredoxin"/>
</dbReference>
<gene>
    <name evidence="5" type="ORF">Metli_2120</name>
</gene>
<dbReference type="PANTHER" id="PTHR43567">
    <property type="entry name" value="FLAVOREDOXIN-RELATED-RELATED"/>
    <property type="match status" value="1"/>
</dbReference>
<sequence>MEKIGIGPNVFLPMPVVLVGTVVGGRPNFMAAGWASRVNANPPMLAVGINRNHATHAGIRETGTFSVNIPHTGMMEKTDYCGLVSGENTDKSGLFDLFSGALPGAPMIRACPLAMECRLVQTVDLPTNTLFIGEILGAYADEDCLVDGRPDMERIDPLILTMPDNRYWSLGEYAGEAWSAGKRLKKGA</sequence>
<dbReference type="SUPFAM" id="SSF50475">
    <property type="entry name" value="FMN-binding split barrel"/>
    <property type="match status" value="1"/>
</dbReference>
<comment type="cofactor">
    <cofactor evidence="1">
        <name>FMN</name>
        <dbReference type="ChEBI" id="CHEBI:58210"/>
    </cofactor>
</comment>
<keyword evidence="6" id="KW-1185">Reference proteome</keyword>
<keyword evidence="2" id="KW-0285">Flavoprotein</keyword>
<dbReference type="RefSeq" id="WP_004040228.1">
    <property type="nucleotide sequence ID" value="NZ_CM001555.1"/>
</dbReference>
<dbReference type="PANTHER" id="PTHR43567:SF1">
    <property type="entry name" value="FLAVOREDOXIN"/>
    <property type="match status" value="1"/>
</dbReference>
<evidence type="ECO:0000256" key="3">
    <source>
        <dbReference type="ARBA" id="ARBA00038054"/>
    </source>
</evidence>
<name>J0S2C6_9EURY</name>
<dbReference type="InterPro" id="IPR002563">
    <property type="entry name" value="Flavin_Rdtase-like_dom"/>
</dbReference>
<evidence type="ECO:0000313" key="6">
    <source>
        <dbReference type="Proteomes" id="UP000005095"/>
    </source>
</evidence>
<reference evidence="5 6" key="1">
    <citation type="submission" date="2011-08" db="EMBL/GenBank/DDBJ databases">
        <title>The complete genome of Methanofollis liminatans DSM 4140.</title>
        <authorList>
            <consortium name="US DOE Joint Genome Institute (JGI-PGF)"/>
            <person name="Lucas S."/>
            <person name="Han J."/>
            <person name="Lapidus A."/>
            <person name="Bruce D."/>
            <person name="Goodwin L."/>
            <person name="Pitluck S."/>
            <person name="Peters L."/>
            <person name="Kyrpides N."/>
            <person name="Mavromatis K."/>
            <person name="Ivanova N."/>
            <person name="Mikhailova N."/>
            <person name="Lu M."/>
            <person name="Detter J.C."/>
            <person name="Tapia R."/>
            <person name="Han C."/>
            <person name="Land M."/>
            <person name="Hauser L."/>
            <person name="Markowitz V."/>
            <person name="Cheng J.-F."/>
            <person name="Hugenholtz P."/>
            <person name="Woyke T."/>
            <person name="Wu D."/>
            <person name="Spring S."/>
            <person name="Schuler E."/>
            <person name="Brambilla E."/>
            <person name="Klenk H.-P."/>
            <person name="Eisen J.A."/>
        </authorList>
    </citation>
    <scope>NUCLEOTIDE SEQUENCE [LARGE SCALE GENOMIC DNA]</scope>
    <source>
        <strain evidence="5 6">DSM 4140</strain>
    </source>
</reference>
<feature type="domain" description="Flavin reductase like" evidence="4">
    <location>
        <begin position="12"/>
        <end position="153"/>
    </location>
</feature>
<dbReference type="HOGENOM" id="CLU_059021_5_5_2"/>
<organism evidence="5 6">
    <name type="scientific">Methanofollis liminatans DSM 4140</name>
    <dbReference type="NCBI Taxonomy" id="28892"/>
    <lineage>
        <taxon>Archaea</taxon>
        <taxon>Methanobacteriati</taxon>
        <taxon>Methanobacteriota</taxon>
        <taxon>Stenosarchaea group</taxon>
        <taxon>Methanomicrobia</taxon>
        <taxon>Methanomicrobiales</taxon>
        <taxon>Methanomicrobiaceae</taxon>
        <taxon>Methanofollis</taxon>
    </lineage>
</organism>
<evidence type="ECO:0000256" key="2">
    <source>
        <dbReference type="ARBA" id="ARBA00022630"/>
    </source>
</evidence>
<evidence type="ECO:0000313" key="5">
    <source>
        <dbReference type="EMBL" id="EJG08061.1"/>
    </source>
</evidence>
<dbReference type="GO" id="GO:0010181">
    <property type="term" value="F:FMN binding"/>
    <property type="evidence" value="ECO:0007669"/>
    <property type="project" value="InterPro"/>
</dbReference>
<accession>J0S2C6</accession>
<protein>
    <submittedName>
        <fullName evidence="5">Flavin reductase domain protein FMN-binding</fullName>
    </submittedName>
</protein>
<proteinExistence type="inferred from homology"/>
<dbReference type="Proteomes" id="UP000005095">
    <property type="component" value="Chromosome"/>
</dbReference>